<dbReference type="GO" id="GO:0006415">
    <property type="term" value="P:translational termination"/>
    <property type="evidence" value="ECO:0007669"/>
    <property type="project" value="TreeGrafter"/>
</dbReference>
<organism evidence="4">
    <name type="scientific">Oceaniferula spumae</name>
    <dbReference type="NCBI Taxonomy" id="2979115"/>
    <lineage>
        <taxon>Bacteria</taxon>
        <taxon>Pseudomonadati</taxon>
        <taxon>Verrucomicrobiota</taxon>
        <taxon>Verrucomicrobiia</taxon>
        <taxon>Verrucomicrobiales</taxon>
        <taxon>Verrucomicrobiaceae</taxon>
        <taxon>Oceaniferula</taxon>
    </lineage>
</organism>
<protein>
    <recommendedName>
        <fullName evidence="5">Type II toxin-antitoxin system YafQ family toxin</fullName>
    </recommendedName>
</protein>
<proteinExistence type="inferred from homology"/>
<dbReference type="PIRSF" id="PIRSF006156">
    <property type="entry name" value="YafQ"/>
    <property type="match status" value="1"/>
</dbReference>
<accession>A0AAT9FLK1</accession>
<dbReference type="GO" id="GO:0006402">
    <property type="term" value="P:mRNA catabolic process"/>
    <property type="evidence" value="ECO:0007669"/>
    <property type="project" value="TreeGrafter"/>
</dbReference>
<dbReference type="EMBL" id="AP026866">
    <property type="protein sequence ID" value="BDS06813.1"/>
    <property type="molecule type" value="Genomic_DNA"/>
</dbReference>
<evidence type="ECO:0000256" key="1">
    <source>
        <dbReference type="ARBA" id="ARBA00022649"/>
    </source>
</evidence>
<dbReference type="InterPro" id="IPR035093">
    <property type="entry name" value="RelE/ParE_toxin_dom_sf"/>
</dbReference>
<dbReference type="PANTHER" id="PTHR40588:SF1">
    <property type="entry name" value="MRNA INTERFERASE TOXIN YAFQ"/>
    <property type="match status" value="1"/>
</dbReference>
<dbReference type="PANTHER" id="PTHR40588">
    <property type="entry name" value="MRNA INTERFERASE TOXIN YAFQ"/>
    <property type="match status" value="1"/>
</dbReference>
<dbReference type="InterPro" id="IPR007712">
    <property type="entry name" value="RelE/ParE_toxin"/>
</dbReference>
<dbReference type="InterPro" id="IPR004386">
    <property type="entry name" value="Toxin_YafQ-like"/>
</dbReference>
<keyword evidence="1" id="KW-1277">Toxin-antitoxin system</keyword>
<dbReference type="Pfam" id="PF15738">
    <property type="entry name" value="YafQ_toxin"/>
    <property type="match status" value="1"/>
</dbReference>
<dbReference type="GO" id="GO:0004521">
    <property type="term" value="F:RNA endonuclease activity"/>
    <property type="evidence" value="ECO:0007669"/>
    <property type="project" value="TreeGrafter"/>
</dbReference>
<feature type="active site" description="Proton donor" evidence="3">
    <location>
        <position position="84"/>
    </location>
</feature>
<dbReference type="Gene3D" id="3.30.2310.20">
    <property type="entry name" value="RelE-like"/>
    <property type="match status" value="1"/>
</dbReference>
<comment type="similarity">
    <text evidence="2">Belongs to the RelE toxin family. YafQ subfamily.</text>
</comment>
<evidence type="ECO:0000256" key="3">
    <source>
        <dbReference type="PIRSR" id="PIRSR006156-1"/>
    </source>
</evidence>
<evidence type="ECO:0000313" key="4">
    <source>
        <dbReference type="EMBL" id="BDS06813.1"/>
    </source>
</evidence>
<evidence type="ECO:0008006" key="5">
    <source>
        <dbReference type="Google" id="ProtNLM"/>
    </source>
</evidence>
<gene>
    <name evidence="4" type="ORF">NT6N_18530</name>
</gene>
<evidence type="ECO:0000256" key="2">
    <source>
        <dbReference type="ARBA" id="ARBA00061366"/>
    </source>
</evidence>
<dbReference type="AlphaFoldDB" id="A0AAT9FLK1"/>
<name>A0AAT9FLK1_9BACT</name>
<dbReference type="SUPFAM" id="SSF143011">
    <property type="entry name" value="RelE-like"/>
    <property type="match status" value="1"/>
</dbReference>
<dbReference type="FunFam" id="3.30.2310.20:FF:000003">
    <property type="entry name" value="Type II toxin-antitoxin system YafQ family toxin"/>
    <property type="match status" value="1"/>
</dbReference>
<dbReference type="NCBIfam" id="TIGR02385">
    <property type="entry name" value="RelE_StbE"/>
    <property type="match status" value="1"/>
</dbReference>
<sequence>MMRIVQPSLFKKDVKRMRKRGKDLEKLKVVIQHLVAGDTLPVRNKDHALSGNWAGWRDCHIEPDWLLLYQVTEEALILGRTGTHADLF</sequence>
<reference evidence="4" key="1">
    <citation type="submission" date="2024-07" db="EMBL/GenBank/DDBJ databases">
        <title>Complete genome sequence of Verrucomicrobiaceae bacterium NT6N.</title>
        <authorList>
            <person name="Huang C."/>
            <person name="Takami H."/>
            <person name="Hamasaki K."/>
        </authorList>
    </citation>
    <scope>NUCLEOTIDE SEQUENCE</scope>
    <source>
        <strain evidence="4">NT6N</strain>
    </source>
</reference>
<dbReference type="KEGG" id="osu:NT6N_18530"/>